<comment type="caution">
    <text evidence="1">The sequence shown here is derived from an EMBL/GenBank/DDBJ whole genome shotgun (WGS) entry which is preliminary data.</text>
</comment>
<keyword evidence="2" id="KW-1185">Reference proteome</keyword>
<evidence type="ECO:0000313" key="1">
    <source>
        <dbReference type="EMBL" id="KTC98817.1"/>
    </source>
</evidence>
<dbReference type="Proteomes" id="UP000054785">
    <property type="component" value="Unassembled WGS sequence"/>
</dbReference>
<organism evidence="1 2">
    <name type="scientific">Legionella geestiana</name>
    <dbReference type="NCBI Taxonomy" id="45065"/>
    <lineage>
        <taxon>Bacteria</taxon>
        <taxon>Pseudomonadati</taxon>
        <taxon>Pseudomonadota</taxon>
        <taxon>Gammaproteobacteria</taxon>
        <taxon>Legionellales</taxon>
        <taxon>Legionellaceae</taxon>
        <taxon>Legionella</taxon>
    </lineage>
</organism>
<proteinExistence type="predicted"/>
<evidence type="ECO:0000313" key="2">
    <source>
        <dbReference type="Proteomes" id="UP000054785"/>
    </source>
</evidence>
<gene>
    <name evidence="1" type="ORF">Lgee_1506</name>
</gene>
<accession>A0A0W0TSY8</accession>
<protein>
    <submittedName>
        <fullName evidence="1">Uncharacterized protein</fullName>
    </submittedName>
</protein>
<sequence length="137" mass="15588">MRRPKSLPHCLPRAGGDPFGIWYGANAWNDSAWSRYKNTREFPGAEKMSRTQHLSLKINVSIHHILNALGEWLKINFNTLAKSKAQCIGNGENIDAFLKNRPHNRADKACRRERHADEAQKHSPNRALGRNFSCIDA</sequence>
<name>A0A0W0TSY8_9GAMM</name>
<reference evidence="1 2" key="1">
    <citation type="submission" date="2015-11" db="EMBL/GenBank/DDBJ databases">
        <title>Genomic analysis of 38 Legionella species identifies large and diverse effector repertoires.</title>
        <authorList>
            <person name="Burstein D."/>
            <person name="Amaro F."/>
            <person name="Zusman T."/>
            <person name="Lifshitz Z."/>
            <person name="Cohen O."/>
            <person name="Gilbert J.A."/>
            <person name="Pupko T."/>
            <person name="Shuman H.A."/>
            <person name="Segal G."/>
        </authorList>
    </citation>
    <scope>NUCLEOTIDE SEQUENCE [LARGE SCALE GENOMIC DNA]</scope>
    <source>
        <strain evidence="1 2">ATCC 49504</strain>
    </source>
</reference>
<dbReference type="AlphaFoldDB" id="A0A0W0TSY8"/>
<dbReference type="EMBL" id="LNYC01000056">
    <property type="protein sequence ID" value="KTC98817.1"/>
    <property type="molecule type" value="Genomic_DNA"/>
</dbReference>